<evidence type="ECO:0000313" key="2">
    <source>
        <dbReference type="EMBL" id="GAA2246868.1"/>
    </source>
</evidence>
<organism evidence="2 3">
    <name type="scientific">Kitasatospora cystarginea</name>
    <dbReference type="NCBI Taxonomy" id="58350"/>
    <lineage>
        <taxon>Bacteria</taxon>
        <taxon>Bacillati</taxon>
        <taxon>Actinomycetota</taxon>
        <taxon>Actinomycetes</taxon>
        <taxon>Kitasatosporales</taxon>
        <taxon>Streptomycetaceae</taxon>
        <taxon>Kitasatospora</taxon>
    </lineage>
</organism>
<gene>
    <name evidence="2" type="ORF">GCM10010430_31120</name>
</gene>
<dbReference type="Proteomes" id="UP001500305">
    <property type="component" value="Unassembled WGS sequence"/>
</dbReference>
<dbReference type="EMBL" id="BAAATR010000012">
    <property type="protein sequence ID" value="GAA2246868.1"/>
    <property type="molecule type" value="Genomic_DNA"/>
</dbReference>
<name>A0ABP5R1S8_9ACTN</name>
<reference evidence="3" key="1">
    <citation type="journal article" date="2019" name="Int. J. Syst. Evol. Microbiol.">
        <title>The Global Catalogue of Microorganisms (GCM) 10K type strain sequencing project: providing services to taxonomists for standard genome sequencing and annotation.</title>
        <authorList>
            <consortium name="The Broad Institute Genomics Platform"/>
            <consortium name="The Broad Institute Genome Sequencing Center for Infectious Disease"/>
            <person name="Wu L."/>
            <person name="Ma J."/>
        </authorList>
    </citation>
    <scope>NUCLEOTIDE SEQUENCE [LARGE SCALE GENOMIC DNA]</scope>
    <source>
        <strain evidence="3">JCM 7356</strain>
    </source>
</reference>
<keyword evidence="3" id="KW-1185">Reference proteome</keyword>
<comment type="caution">
    <text evidence="2">The sequence shown here is derived from an EMBL/GenBank/DDBJ whole genome shotgun (WGS) entry which is preliminary data.</text>
</comment>
<evidence type="ECO:0000256" key="1">
    <source>
        <dbReference type="SAM" id="MobiDB-lite"/>
    </source>
</evidence>
<accession>A0ABP5R1S8</accession>
<protein>
    <submittedName>
        <fullName evidence="2">Uncharacterized protein</fullName>
    </submittedName>
</protein>
<feature type="region of interest" description="Disordered" evidence="1">
    <location>
        <begin position="1"/>
        <end position="20"/>
    </location>
</feature>
<proteinExistence type="predicted"/>
<sequence length="54" mass="5620">MGATGPVAPTNLSDAPPESAVEFPNGLVEAVPWRLVSAEPVPADHRRRAGRVSS</sequence>
<evidence type="ECO:0000313" key="3">
    <source>
        <dbReference type="Proteomes" id="UP001500305"/>
    </source>
</evidence>